<organism evidence="7 8">
    <name type="scientific">Roseateles koreensis</name>
    <dbReference type="NCBI Taxonomy" id="2987526"/>
    <lineage>
        <taxon>Bacteria</taxon>
        <taxon>Pseudomonadati</taxon>
        <taxon>Pseudomonadota</taxon>
        <taxon>Betaproteobacteria</taxon>
        <taxon>Burkholderiales</taxon>
        <taxon>Sphaerotilaceae</taxon>
        <taxon>Roseateles</taxon>
    </lineage>
</organism>
<dbReference type="Gene3D" id="3.40.640.10">
    <property type="entry name" value="Type I PLP-dependent aspartate aminotransferase-like (Major domain)"/>
    <property type="match status" value="1"/>
</dbReference>
<sequence length="459" mass="49251">MAKLLAAELQAGAYPPGTRLPSVRQLCEQHGASLATVTHALHELEDAGLIAARPRRGFFALAAARPKRPASAAVAIELAGRRKRLMALAATQSGCLSLGHLALPAELLPLRPLSRLLTQLLRSDAALMASGTVYGTAELREQLALRGARMACPFDAEDIVVTQGWTESLELCLRLLCKPGDSVAVASPAPLRALELLAQLDLQVVEIPASAETGLAVPALAFAQQHQRITACLVEPTFDCATGSLMSDAAKQDLAELAARHGLAVIECDMMGELHAGPQRPRPLKAFDRDERVLYCGSFACITGPGCSLGYIVSGRYRLQLRAARTVHGELLPLLTDQLLTRFMASGGLDAHLRRLRQRLAAQRQAYVQAVLSLFPSGTRVSKSAGSYLLWLELPPGLDACTLLEQARHLGYTFVPGAVFSTGHPFDHCLRLSARHPLDEAHLQGIRVLGELAAGLLER</sequence>
<dbReference type="PANTHER" id="PTHR46577:SF2">
    <property type="entry name" value="TRANSCRIPTIONAL REGULATORY PROTEIN"/>
    <property type="match status" value="1"/>
</dbReference>
<dbReference type="CDD" id="cd07377">
    <property type="entry name" value="WHTH_GntR"/>
    <property type="match status" value="1"/>
</dbReference>
<accession>A0ABT5KT78</accession>
<evidence type="ECO:0000313" key="7">
    <source>
        <dbReference type="EMBL" id="MDC8786124.1"/>
    </source>
</evidence>
<comment type="caution">
    <text evidence="7">The sequence shown here is derived from an EMBL/GenBank/DDBJ whole genome shotgun (WGS) entry which is preliminary data.</text>
</comment>
<dbReference type="Pfam" id="PF00155">
    <property type="entry name" value="Aminotran_1_2"/>
    <property type="match status" value="1"/>
</dbReference>
<proteinExistence type="inferred from homology"/>
<evidence type="ECO:0000259" key="6">
    <source>
        <dbReference type="PROSITE" id="PS50949"/>
    </source>
</evidence>
<dbReference type="GO" id="GO:0008483">
    <property type="term" value="F:transaminase activity"/>
    <property type="evidence" value="ECO:0007669"/>
    <property type="project" value="UniProtKB-KW"/>
</dbReference>
<dbReference type="InterPro" id="IPR000524">
    <property type="entry name" value="Tscrpt_reg_HTH_GntR"/>
</dbReference>
<evidence type="ECO:0000256" key="1">
    <source>
        <dbReference type="ARBA" id="ARBA00005384"/>
    </source>
</evidence>
<dbReference type="InterPro" id="IPR015421">
    <property type="entry name" value="PyrdxlP-dep_Trfase_major"/>
</dbReference>
<evidence type="ECO:0000256" key="4">
    <source>
        <dbReference type="ARBA" id="ARBA00023125"/>
    </source>
</evidence>
<keyword evidence="3" id="KW-0805">Transcription regulation</keyword>
<feature type="domain" description="HTH gntR-type" evidence="6">
    <location>
        <begin position="1"/>
        <end position="63"/>
    </location>
</feature>
<dbReference type="SUPFAM" id="SSF46785">
    <property type="entry name" value="Winged helix' DNA-binding domain"/>
    <property type="match status" value="1"/>
</dbReference>
<keyword evidence="7" id="KW-0032">Aminotransferase</keyword>
<dbReference type="InterPro" id="IPR004839">
    <property type="entry name" value="Aminotransferase_I/II_large"/>
</dbReference>
<evidence type="ECO:0000256" key="3">
    <source>
        <dbReference type="ARBA" id="ARBA00023015"/>
    </source>
</evidence>
<keyword evidence="7" id="KW-0808">Transferase</keyword>
<dbReference type="InterPro" id="IPR015422">
    <property type="entry name" value="PyrdxlP-dep_Trfase_small"/>
</dbReference>
<keyword evidence="8" id="KW-1185">Reference proteome</keyword>
<dbReference type="SMART" id="SM00345">
    <property type="entry name" value="HTH_GNTR"/>
    <property type="match status" value="1"/>
</dbReference>
<evidence type="ECO:0000313" key="8">
    <source>
        <dbReference type="Proteomes" id="UP001219862"/>
    </source>
</evidence>
<dbReference type="PROSITE" id="PS50949">
    <property type="entry name" value="HTH_GNTR"/>
    <property type="match status" value="1"/>
</dbReference>
<dbReference type="RefSeq" id="WP_273597344.1">
    <property type="nucleotide sequence ID" value="NZ_JAQQXS010000011.1"/>
</dbReference>
<reference evidence="7 8" key="1">
    <citation type="submission" date="2022-10" db="EMBL/GenBank/DDBJ databases">
        <title>paucibacter sp. hw8 Genome sequencing.</title>
        <authorList>
            <person name="Park S."/>
        </authorList>
    </citation>
    <scope>NUCLEOTIDE SEQUENCE [LARGE SCALE GENOMIC DNA]</scope>
    <source>
        <strain evidence="8">hw8</strain>
    </source>
</reference>
<dbReference type="Proteomes" id="UP001219862">
    <property type="component" value="Unassembled WGS sequence"/>
</dbReference>
<dbReference type="Gene3D" id="1.10.10.10">
    <property type="entry name" value="Winged helix-like DNA-binding domain superfamily/Winged helix DNA-binding domain"/>
    <property type="match status" value="1"/>
</dbReference>
<dbReference type="CDD" id="cd00609">
    <property type="entry name" value="AAT_like"/>
    <property type="match status" value="1"/>
</dbReference>
<keyword evidence="5" id="KW-0804">Transcription</keyword>
<dbReference type="PANTHER" id="PTHR46577">
    <property type="entry name" value="HTH-TYPE TRANSCRIPTIONAL REGULATORY PROTEIN GABR"/>
    <property type="match status" value="1"/>
</dbReference>
<dbReference type="InterPro" id="IPR051446">
    <property type="entry name" value="HTH_trans_reg/aminotransferase"/>
</dbReference>
<keyword evidence="2" id="KW-0663">Pyridoxal phosphate</keyword>
<dbReference type="Pfam" id="PF00392">
    <property type="entry name" value="GntR"/>
    <property type="match status" value="1"/>
</dbReference>
<comment type="similarity">
    <text evidence="1">In the C-terminal section; belongs to the class-I pyridoxal-phosphate-dependent aminotransferase family.</text>
</comment>
<dbReference type="InterPro" id="IPR015424">
    <property type="entry name" value="PyrdxlP-dep_Trfase"/>
</dbReference>
<name>A0ABT5KT78_9BURK</name>
<dbReference type="InterPro" id="IPR036390">
    <property type="entry name" value="WH_DNA-bd_sf"/>
</dbReference>
<dbReference type="EMBL" id="JAQQXS010000011">
    <property type="protein sequence ID" value="MDC8786124.1"/>
    <property type="molecule type" value="Genomic_DNA"/>
</dbReference>
<protein>
    <submittedName>
        <fullName evidence="7">PLP-dependent aminotransferase family protein</fullName>
    </submittedName>
</protein>
<evidence type="ECO:0000256" key="5">
    <source>
        <dbReference type="ARBA" id="ARBA00023163"/>
    </source>
</evidence>
<dbReference type="InterPro" id="IPR036388">
    <property type="entry name" value="WH-like_DNA-bd_sf"/>
</dbReference>
<evidence type="ECO:0000256" key="2">
    <source>
        <dbReference type="ARBA" id="ARBA00022898"/>
    </source>
</evidence>
<dbReference type="SUPFAM" id="SSF53383">
    <property type="entry name" value="PLP-dependent transferases"/>
    <property type="match status" value="1"/>
</dbReference>
<dbReference type="Gene3D" id="3.90.1150.10">
    <property type="entry name" value="Aspartate Aminotransferase, domain 1"/>
    <property type="match status" value="1"/>
</dbReference>
<keyword evidence="4" id="KW-0238">DNA-binding</keyword>
<gene>
    <name evidence="7" type="ORF">PRZ01_13070</name>
</gene>